<evidence type="ECO:0000313" key="1">
    <source>
        <dbReference type="Proteomes" id="UP001652626"/>
    </source>
</evidence>
<dbReference type="InterPro" id="IPR009911">
    <property type="entry name" value="Fibroin_P25"/>
</dbReference>
<organism evidence="1 2">
    <name type="scientific">Vanessa tameamea</name>
    <name type="common">Kamehameha butterfly</name>
    <dbReference type="NCBI Taxonomy" id="334116"/>
    <lineage>
        <taxon>Eukaryota</taxon>
        <taxon>Metazoa</taxon>
        <taxon>Ecdysozoa</taxon>
        <taxon>Arthropoda</taxon>
        <taxon>Hexapoda</taxon>
        <taxon>Insecta</taxon>
        <taxon>Pterygota</taxon>
        <taxon>Neoptera</taxon>
        <taxon>Endopterygota</taxon>
        <taxon>Lepidoptera</taxon>
        <taxon>Glossata</taxon>
        <taxon>Ditrysia</taxon>
        <taxon>Papilionoidea</taxon>
        <taxon>Nymphalidae</taxon>
        <taxon>Nymphalinae</taxon>
        <taxon>Vanessa</taxon>
    </lineage>
</organism>
<dbReference type="RefSeq" id="XP_064074487.1">
    <property type="nucleotide sequence ID" value="XM_064218417.1"/>
</dbReference>
<dbReference type="GeneID" id="113396584"/>
<dbReference type="Proteomes" id="UP001652626">
    <property type="component" value="Chromosome 22"/>
</dbReference>
<reference evidence="2" key="1">
    <citation type="submission" date="2025-08" db="UniProtKB">
        <authorList>
            <consortium name="RefSeq"/>
        </authorList>
    </citation>
    <scope>IDENTIFICATION</scope>
    <source>
        <tissue evidence="2">Whole body</tissue>
    </source>
</reference>
<keyword evidence="1" id="KW-1185">Reference proteome</keyword>
<proteinExistence type="predicted"/>
<sequence>MGIGNIANIGQSNIGGLLGPSGNIGNVANIGQSNLAAILTYLYGNGQNYYSYGKGYNNYDNNNNYYNNKNNYNNNKYNYNDNNNYNNNYYNNNNNYNKYNNYGEDRNIERPCQVFDTYCIRKYFAENSKCKESQGPVPDPMYRAQSTSFLPRVNLTMTSHDALYSGLNGRIEEFYINKETDKLVLAIEFRNLTFYSKDTYFRFHRRGREPIVNVDYLYVNYKSVVSTIVIPNRKDLQLQKSETVSYVNEVPIFSIGKNAFDHPDSTVQLTKIQIVTDISTDAQEMELTESAFYASTFIQYSICDFGLKVL</sequence>
<dbReference type="Pfam" id="PF07294">
    <property type="entry name" value="Fibroin_P25"/>
    <property type="match status" value="1"/>
</dbReference>
<accession>A0ABM4AT54</accession>
<name>A0ABM4AT54_VANTA</name>
<evidence type="ECO:0000313" key="2">
    <source>
        <dbReference type="RefSeq" id="XP_064074487.1"/>
    </source>
</evidence>
<protein>
    <submittedName>
        <fullName evidence="2">Uncharacterized protein DDB_G0280315-like</fullName>
    </submittedName>
</protein>
<gene>
    <name evidence="2" type="primary">LOC113396584</name>
</gene>